<dbReference type="EMBL" id="JASNWA010000009">
    <property type="protein sequence ID" value="KAK3169245.1"/>
    <property type="molecule type" value="Genomic_DNA"/>
</dbReference>
<keyword evidence="4" id="KW-1185">Reference proteome</keyword>
<evidence type="ECO:0000313" key="4">
    <source>
        <dbReference type="Proteomes" id="UP001276659"/>
    </source>
</evidence>
<comment type="caution">
    <text evidence="3">The sequence shown here is derived from an EMBL/GenBank/DDBJ whole genome shotgun (WGS) entry which is preliminary data.</text>
</comment>
<feature type="region of interest" description="Disordered" evidence="2">
    <location>
        <begin position="439"/>
        <end position="468"/>
    </location>
</feature>
<dbReference type="PANTHER" id="PTHR42032">
    <property type="entry name" value="YALI0E30679P"/>
    <property type="match status" value="1"/>
</dbReference>
<dbReference type="AlphaFoldDB" id="A0AAD9Z127"/>
<proteinExistence type="predicted"/>
<protein>
    <submittedName>
        <fullName evidence="3">Uncharacterized protein</fullName>
    </submittedName>
</protein>
<reference evidence="3" key="1">
    <citation type="submission" date="2022-11" db="EMBL/GenBank/DDBJ databases">
        <title>Chromosomal genome sequence assembly and mating type (MAT) locus characterization of the leprose asexual lichenized fungus Lepraria neglecta (Nyl.) Erichsen.</title>
        <authorList>
            <person name="Allen J.L."/>
            <person name="Pfeffer B."/>
        </authorList>
    </citation>
    <scope>NUCLEOTIDE SEQUENCE</scope>
    <source>
        <strain evidence="3">Allen 5258</strain>
    </source>
</reference>
<feature type="region of interest" description="Disordered" evidence="2">
    <location>
        <begin position="1"/>
        <end position="38"/>
    </location>
</feature>
<accession>A0AAD9Z127</accession>
<gene>
    <name evidence="3" type="ORF">OEA41_008628</name>
</gene>
<evidence type="ECO:0000256" key="2">
    <source>
        <dbReference type="SAM" id="MobiDB-lite"/>
    </source>
</evidence>
<keyword evidence="1" id="KW-0175">Coiled coil</keyword>
<feature type="compositionally biased region" description="Basic residues" evidence="2">
    <location>
        <begin position="459"/>
        <end position="468"/>
    </location>
</feature>
<feature type="compositionally biased region" description="Basic and acidic residues" evidence="2">
    <location>
        <begin position="439"/>
        <end position="458"/>
    </location>
</feature>
<dbReference type="Proteomes" id="UP001276659">
    <property type="component" value="Unassembled WGS sequence"/>
</dbReference>
<feature type="compositionally biased region" description="Low complexity" evidence="2">
    <location>
        <begin position="189"/>
        <end position="200"/>
    </location>
</feature>
<feature type="coiled-coil region" evidence="1">
    <location>
        <begin position="292"/>
        <end position="380"/>
    </location>
</feature>
<feature type="compositionally biased region" description="Polar residues" evidence="2">
    <location>
        <begin position="1"/>
        <end position="30"/>
    </location>
</feature>
<evidence type="ECO:0000313" key="3">
    <source>
        <dbReference type="EMBL" id="KAK3169245.1"/>
    </source>
</evidence>
<evidence type="ECO:0000256" key="1">
    <source>
        <dbReference type="SAM" id="Coils"/>
    </source>
</evidence>
<feature type="compositionally biased region" description="Acidic residues" evidence="2">
    <location>
        <begin position="163"/>
        <end position="174"/>
    </location>
</feature>
<sequence>MAQQERTMSPPGTSPNPVATSTGRQQNLSPIRQRPLGRASTFADISSPLRHRRSSTFSDSTRQSIKSSTDNLLLPRATNQNLNTIHEPSHWHSLPLALALFPALGGLFFHNGSAIVTDLTLLVLAAIFLNWSVRLPWDWYISAQSIRAEDAQPFANDYPSDTIVEEGSEEEEESNQPASPSPDDKNTFQEPQGPPSSQSSAAAELRIHELLALAACFLSPAIGAWLLHHIRYQLSRPSEGLVSNYNLTIFLLASELRPMSHLIKMVQARTLHLQRSVATNPHALSPASPTALSDLSTRLAELETHIADITSNGSSSKSPPPDFATQIRKTFQPDLDALNRAVRRYEKKATLLTMQTESRLQELEKRMGDAITLAAAAERSSQSNRQRRGSGVGLMVDWVATMTMLPIQIVWTVLTLPGRVIAGLVGRMEGYVGQKIKKEMRTAGRGDSRVSSGSEKRRAPGRGQKKAM</sequence>
<dbReference type="PANTHER" id="PTHR42032:SF1">
    <property type="entry name" value="YALI0E30679P"/>
    <property type="match status" value="1"/>
</dbReference>
<feature type="region of interest" description="Disordered" evidence="2">
    <location>
        <begin position="154"/>
        <end position="200"/>
    </location>
</feature>
<name>A0AAD9Z127_9LECA</name>
<organism evidence="3 4">
    <name type="scientific">Lepraria neglecta</name>
    <dbReference type="NCBI Taxonomy" id="209136"/>
    <lineage>
        <taxon>Eukaryota</taxon>
        <taxon>Fungi</taxon>
        <taxon>Dikarya</taxon>
        <taxon>Ascomycota</taxon>
        <taxon>Pezizomycotina</taxon>
        <taxon>Lecanoromycetes</taxon>
        <taxon>OSLEUM clade</taxon>
        <taxon>Lecanoromycetidae</taxon>
        <taxon>Lecanorales</taxon>
        <taxon>Lecanorineae</taxon>
        <taxon>Stereocaulaceae</taxon>
        <taxon>Lepraria</taxon>
    </lineage>
</organism>